<keyword evidence="3" id="KW-1185">Reference proteome</keyword>
<organism evidence="2 3">
    <name type="scientific">Panicum miliaceum</name>
    <name type="common">Proso millet</name>
    <name type="synonym">Broomcorn millet</name>
    <dbReference type="NCBI Taxonomy" id="4540"/>
    <lineage>
        <taxon>Eukaryota</taxon>
        <taxon>Viridiplantae</taxon>
        <taxon>Streptophyta</taxon>
        <taxon>Embryophyta</taxon>
        <taxon>Tracheophyta</taxon>
        <taxon>Spermatophyta</taxon>
        <taxon>Magnoliopsida</taxon>
        <taxon>Liliopsida</taxon>
        <taxon>Poales</taxon>
        <taxon>Poaceae</taxon>
        <taxon>PACMAD clade</taxon>
        <taxon>Panicoideae</taxon>
        <taxon>Panicodae</taxon>
        <taxon>Paniceae</taxon>
        <taxon>Panicinae</taxon>
        <taxon>Panicum</taxon>
        <taxon>Panicum sect. Panicum</taxon>
    </lineage>
</organism>
<dbReference type="AlphaFoldDB" id="A0A3L6S040"/>
<accession>A0A3L6S040</accession>
<evidence type="ECO:0008006" key="4">
    <source>
        <dbReference type="Google" id="ProtNLM"/>
    </source>
</evidence>
<feature type="compositionally biased region" description="Polar residues" evidence="1">
    <location>
        <begin position="609"/>
        <end position="635"/>
    </location>
</feature>
<feature type="region of interest" description="Disordered" evidence="1">
    <location>
        <begin position="429"/>
        <end position="457"/>
    </location>
</feature>
<reference evidence="3" key="1">
    <citation type="journal article" date="2019" name="Nat. Commun.">
        <title>The genome of broomcorn millet.</title>
        <authorList>
            <person name="Zou C."/>
            <person name="Miki D."/>
            <person name="Li D."/>
            <person name="Tang Q."/>
            <person name="Xiao L."/>
            <person name="Rajput S."/>
            <person name="Deng P."/>
            <person name="Jia W."/>
            <person name="Huang R."/>
            <person name="Zhang M."/>
            <person name="Sun Y."/>
            <person name="Hu J."/>
            <person name="Fu X."/>
            <person name="Schnable P.S."/>
            <person name="Li F."/>
            <person name="Zhang H."/>
            <person name="Feng B."/>
            <person name="Zhu X."/>
            <person name="Liu R."/>
            <person name="Schnable J.C."/>
            <person name="Zhu J.-K."/>
            <person name="Zhang H."/>
        </authorList>
    </citation>
    <scope>NUCLEOTIDE SEQUENCE [LARGE SCALE GENOMIC DNA]</scope>
</reference>
<dbReference type="STRING" id="4540.A0A3L6S040"/>
<feature type="region of interest" description="Disordered" evidence="1">
    <location>
        <begin position="609"/>
        <end position="642"/>
    </location>
</feature>
<name>A0A3L6S040_PANMI</name>
<sequence>MARKRSKNFIDLDSTQDSYGVDIEDMSISPSDSESNGFEDSEVQCSGELESIQVAAYKQVLKNYHELKVLKRNLAKTITHEEAKKHNSVRRPKEVFTRFCVSNFSSVLEALTPHDREVIENSGLGSLMLFQKCFVPNKFMKWVAQLVNYRSAEIVFDGKVISLTKESVHLVLGLPMGDKAFPSDPSGGKAFVLSLFEKQTIPSVTFFSNKIIKHQTQSDEELIISFVLVAMSSFLCSNSSNIPCYRYFGIFEDLTNLKQYDWCGYILDWLLDSVKSFNRGKSISSGSGGTLGVCLYYLAVMYLDYVDFGVRQVSDSIPRISVWKDGMIQTYADYDMKSPGSYGYHPLLAVSHTCYSKDLRFLYNPLCLSMDPDFTEKLQEVSGCKLPESLKANICKLIQNFCFNCGVTVNLDVNHITAMPDGLKSVFSEDFGSHPDNATSSQHTNVHGDDEELNTSDVGTDVPCSQYHVHKAKNPYSPIPQLNLSQFNSLPSGTSDSAHDAYKSSVPLPVPKLHRPSANFTPNVANDDIAQVIEKLTKNHSSNSSASNKTPSKFVMPLSGYPSNFSPSLRPGMSRFFSQQARSDKENMSPSFSQRNPIVMQTLEFTPHTTQRNSSAMSQSVRNSSSRFNSQSAANHSPIVDPVSDDLKIVGERSLADSVRDMSKKSDKMYNLKLQNSGVRVSTPQVFCSLSSQPSDANPSQSFSFRARASSTGDKLPIHGPRHLVKPGPLFKGDFVTSSNTNKIHISKSEIDNYNIILKLASSQYQCEDAVNLSGVRCTFWAFGESLKPGGVVKSFLVSAFAYSLFSKPNGHPNNSKSHYFFSNISEQFMKDLDDADEDVLDCAFRRSSKL</sequence>
<evidence type="ECO:0000313" key="3">
    <source>
        <dbReference type="Proteomes" id="UP000275267"/>
    </source>
</evidence>
<evidence type="ECO:0000256" key="1">
    <source>
        <dbReference type="SAM" id="MobiDB-lite"/>
    </source>
</evidence>
<proteinExistence type="predicted"/>
<dbReference type="Proteomes" id="UP000275267">
    <property type="component" value="Unassembled WGS sequence"/>
</dbReference>
<dbReference type="EMBL" id="PQIB02000006">
    <property type="protein sequence ID" value="RLN12524.1"/>
    <property type="molecule type" value="Genomic_DNA"/>
</dbReference>
<dbReference type="PANTHER" id="PTHR34835:SF60">
    <property type="entry name" value="OS10G0490300 PROTEIN"/>
    <property type="match status" value="1"/>
</dbReference>
<evidence type="ECO:0000313" key="2">
    <source>
        <dbReference type="EMBL" id="RLN12524.1"/>
    </source>
</evidence>
<comment type="caution">
    <text evidence="2">The sequence shown here is derived from an EMBL/GenBank/DDBJ whole genome shotgun (WGS) entry which is preliminary data.</text>
</comment>
<protein>
    <recommendedName>
        <fullName evidence="4">Aminotransferase-like plant mobile domain-containing protein</fullName>
    </recommendedName>
</protein>
<dbReference type="OrthoDB" id="695450at2759"/>
<gene>
    <name evidence="2" type="ORF">C2845_PM09G11560</name>
</gene>
<dbReference type="PANTHER" id="PTHR34835">
    <property type="entry name" value="OS07G0283600 PROTEIN-RELATED"/>
    <property type="match status" value="1"/>
</dbReference>
<feature type="compositionally biased region" description="Polar residues" evidence="1">
    <location>
        <begin position="436"/>
        <end position="445"/>
    </location>
</feature>